<evidence type="ECO:0000256" key="3">
    <source>
        <dbReference type="ARBA" id="ARBA00022840"/>
    </source>
</evidence>
<dbReference type="Proteomes" id="UP001579974">
    <property type="component" value="Unassembled WGS sequence"/>
</dbReference>
<dbReference type="Pfam" id="PF00005">
    <property type="entry name" value="ABC_tran"/>
    <property type="match status" value="1"/>
</dbReference>
<keyword evidence="5" id="KW-0456">Lyase</keyword>
<dbReference type="EMBL" id="JBDXSU010000024">
    <property type="protein sequence ID" value="MFB5192532.1"/>
    <property type="molecule type" value="Genomic_DNA"/>
</dbReference>
<gene>
    <name evidence="5" type="primary">phnL</name>
    <name evidence="5" type="ORF">KKP3000_001737</name>
</gene>
<keyword evidence="2" id="KW-0547">Nucleotide-binding</keyword>
<dbReference type="PROSITE" id="PS50893">
    <property type="entry name" value="ABC_TRANSPORTER_2"/>
    <property type="match status" value="1"/>
</dbReference>
<sequence length="236" mass="26332">MSKVLEVLDLQKSFTLHEFDGKRILGCKGVSFSVDEGEFVGITGKSGSGKSTMLKCLYRTYLPTSGEVWFVSERFGRIDLTRTPERQISTIRRREIGYVSQFLNVLPRVTAHDVVANSLVETGVDEDTAHEGAAAILSHFQIPKNLWNAYPHNFSGGEKLRLNLAKEMVKQPRLLLLDEPTASLDNASKELVKDILNELKRSGTSMVGIFHDLDFMEQTVDTHYKMNQGVLGGVTV</sequence>
<feature type="domain" description="ABC transporter" evidence="4">
    <location>
        <begin position="5"/>
        <end position="236"/>
    </location>
</feature>
<name>A0ABV5AJS7_9BACL</name>
<accession>A0ABV5AJS7</accession>
<protein>
    <submittedName>
        <fullName evidence="5">Phosphonate C-P lyase system protein PhnL</fullName>
    </submittedName>
</protein>
<dbReference type="Gene3D" id="3.40.50.300">
    <property type="entry name" value="P-loop containing nucleotide triphosphate hydrolases"/>
    <property type="match status" value="1"/>
</dbReference>
<comment type="similarity">
    <text evidence="1">Belongs to the ABC transporter superfamily.</text>
</comment>
<dbReference type="RefSeq" id="WP_275474004.1">
    <property type="nucleotide sequence ID" value="NZ_CP162940.1"/>
</dbReference>
<dbReference type="PANTHER" id="PTHR42798:SF7">
    <property type="entry name" value="ALPHA-D-RIBOSE 1-METHYLPHOSPHONATE 5-TRIPHOSPHATE SYNTHASE SUBUNIT PHNL"/>
    <property type="match status" value="1"/>
</dbReference>
<comment type="caution">
    <text evidence="5">The sequence shown here is derived from an EMBL/GenBank/DDBJ whole genome shotgun (WGS) entry which is preliminary data.</text>
</comment>
<organism evidence="5 6">
    <name type="scientific">Alicyclobacillus fastidiosus</name>
    <dbReference type="NCBI Taxonomy" id="392011"/>
    <lineage>
        <taxon>Bacteria</taxon>
        <taxon>Bacillati</taxon>
        <taxon>Bacillota</taxon>
        <taxon>Bacilli</taxon>
        <taxon>Bacillales</taxon>
        <taxon>Alicyclobacillaceae</taxon>
        <taxon>Alicyclobacillus</taxon>
    </lineage>
</organism>
<dbReference type="SUPFAM" id="SSF52540">
    <property type="entry name" value="P-loop containing nucleoside triphosphate hydrolases"/>
    <property type="match status" value="1"/>
</dbReference>
<dbReference type="PANTHER" id="PTHR42798">
    <property type="entry name" value="LIPOPROTEIN-RELEASING SYSTEM ATP-BINDING PROTEIN LOLD"/>
    <property type="match status" value="1"/>
</dbReference>
<keyword evidence="3" id="KW-0067">ATP-binding</keyword>
<reference evidence="5 6" key="1">
    <citation type="journal article" date="2024" name="Int. J. Mol. Sci.">
        <title>Exploration of Alicyclobacillus spp. Genome in Search of Antibiotic Resistance.</title>
        <authorList>
            <person name="Bucka-Kolendo J."/>
            <person name="Kiousi D.E."/>
            <person name="Dekowska A."/>
            <person name="Mikolajczuk-Szczyrba A."/>
            <person name="Karadedos D.M."/>
            <person name="Michael P."/>
            <person name="Galanis A."/>
            <person name="Sokolowska B."/>
        </authorList>
    </citation>
    <scope>NUCLEOTIDE SEQUENCE [LARGE SCALE GENOMIC DNA]</scope>
    <source>
        <strain evidence="5 6">KKP 3000</strain>
    </source>
</reference>
<evidence type="ECO:0000256" key="1">
    <source>
        <dbReference type="ARBA" id="ARBA00005417"/>
    </source>
</evidence>
<evidence type="ECO:0000313" key="6">
    <source>
        <dbReference type="Proteomes" id="UP001579974"/>
    </source>
</evidence>
<dbReference type="InterPro" id="IPR003593">
    <property type="entry name" value="AAA+_ATPase"/>
</dbReference>
<dbReference type="InterPro" id="IPR012701">
    <property type="entry name" value="CP_lyase_PhnL"/>
</dbReference>
<evidence type="ECO:0000259" key="4">
    <source>
        <dbReference type="PROSITE" id="PS50893"/>
    </source>
</evidence>
<evidence type="ECO:0000256" key="2">
    <source>
        <dbReference type="ARBA" id="ARBA00022741"/>
    </source>
</evidence>
<keyword evidence="6" id="KW-1185">Reference proteome</keyword>
<dbReference type="InterPro" id="IPR003439">
    <property type="entry name" value="ABC_transporter-like_ATP-bd"/>
</dbReference>
<dbReference type="NCBIfam" id="TIGR02324">
    <property type="entry name" value="CP_lyasePhnL"/>
    <property type="match status" value="1"/>
</dbReference>
<dbReference type="InterPro" id="IPR027417">
    <property type="entry name" value="P-loop_NTPase"/>
</dbReference>
<dbReference type="SMART" id="SM00382">
    <property type="entry name" value="AAA"/>
    <property type="match status" value="1"/>
</dbReference>
<evidence type="ECO:0000313" key="5">
    <source>
        <dbReference type="EMBL" id="MFB5192532.1"/>
    </source>
</evidence>
<proteinExistence type="inferred from homology"/>
<dbReference type="GO" id="GO:0016829">
    <property type="term" value="F:lyase activity"/>
    <property type="evidence" value="ECO:0007669"/>
    <property type="project" value="UniProtKB-KW"/>
</dbReference>